<dbReference type="Proteomes" id="UP001163603">
    <property type="component" value="Chromosome 3"/>
</dbReference>
<keyword evidence="2" id="KW-1185">Reference proteome</keyword>
<proteinExistence type="predicted"/>
<dbReference type="EMBL" id="CM047738">
    <property type="protein sequence ID" value="KAJ0046949.1"/>
    <property type="molecule type" value="Genomic_DNA"/>
</dbReference>
<evidence type="ECO:0000313" key="1">
    <source>
        <dbReference type="EMBL" id="KAJ0046949.1"/>
    </source>
</evidence>
<reference evidence="2" key="1">
    <citation type="journal article" date="2023" name="G3 (Bethesda)">
        <title>Genome assembly and association tests identify interacting loci associated with vigor, precocity, and sex in interspecific pistachio rootstocks.</title>
        <authorList>
            <person name="Palmer W."/>
            <person name="Jacygrad E."/>
            <person name="Sagayaradj S."/>
            <person name="Cavanaugh K."/>
            <person name="Han R."/>
            <person name="Bertier L."/>
            <person name="Beede B."/>
            <person name="Kafkas S."/>
            <person name="Golino D."/>
            <person name="Preece J."/>
            <person name="Michelmore R."/>
        </authorList>
    </citation>
    <scope>NUCLEOTIDE SEQUENCE [LARGE SCALE GENOMIC DNA]</scope>
</reference>
<name>A0ACC0Z7M4_9ROSI</name>
<protein>
    <submittedName>
        <fullName evidence="1">Uncharacterized protein</fullName>
    </submittedName>
</protein>
<organism evidence="1 2">
    <name type="scientific">Pistacia integerrima</name>
    <dbReference type="NCBI Taxonomy" id="434235"/>
    <lineage>
        <taxon>Eukaryota</taxon>
        <taxon>Viridiplantae</taxon>
        <taxon>Streptophyta</taxon>
        <taxon>Embryophyta</taxon>
        <taxon>Tracheophyta</taxon>
        <taxon>Spermatophyta</taxon>
        <taxon>Magnoliopsida</taxon>
        <taxon>eudicotyledons</taxon>
        <taxon>Gunneridae</taxon>
        <taxon>Pentapetalae</taxon>
        <taxon>rosids</taxon>
        <taxon>malvids</taxon>
        <taxon>Sapindales</taxon>
        <taxon>Anacardiaceae</taxon>
        <taxon>Pistacia</taxon>
    </lineage>
</organism>
<evidence type="ECO:0000313" key="2">
    <source>
        <dbReference type="Proteomes" id="UP001163603"/>
    </source>
</evidence>
<accession>A0ACC0Z7M4</accession>
<comment type="caution">
    <text evidence="1">The sequence shown here is derived from an EMBL/GenBank/DDBJ whole genome shotgun (WGS) entry which is preliminary data.</text>
</comment>
<gene>
    <name evidence="1" type="ORF">Pint_06577</name>
</gene>
<sequence>MPSSLQRLFEGELLLGDSPVHFSFSMTDISKLKDIEQLETKSYNIQPSFFYCYLDSLPDPVDLAHGPAEYFAMLGHLTVKTAGQSSHFPPSSSWRVEGEYIEWTSGSQGSKNLSMKISWGLLERIFLQYPKYNVYVEKLAEETFQNRHGRREGAGKYLGVAHVQAFYVSNLTVPSGIASLKFIIQPCDNDGLIQKLDDSPFFQLDV</sequence>